<evidence type="ECO:0000256" key="4">
    <source>
        <dbReference type="ARBA" id="ARBA00022989"/>
    </source>
</evidence>
<evidence type="ECO:0000256" key="1">
    <source>
        <dbReference type="ARBA" id="ARBA00004651"/>
    </source>
</evidence>
<gene>
    <name evidence="7" type="ORF">NWT39_01595</name>
</gene>
<keyword evidence="3 6" id="KW-0812">Transmembrane</keyword>
<dbReference type="Proteomes" id="UP001059771">
    <property type="component" value="Chromosome"/>
</dbReference>
<organism evidence="7">
    <name type="scientific">Nitrososphaera viennensis</name>
    <dbReference type="NCBI Taxonomy" id="1034015"/>
    <lineage>
        <taxon>Archaea</taxon>
        <taxon>Nitrososphaerota</taxon>
        <taxon>Nitrososphaeria</taxon>
        <taxon>Nitrososphaerales</taxon>
        <taxon>Nitrososphaeraceae</taxon>
        <taxon>Nitrososphaera</taxon>
    </lineage>
</organism>
<dbReference type="PANTHER" id="PTHR38825:SF1">
    <property type="entry name" value="TRANSPORTER, LYSE FAMILY"/>
    <property type="match status" value="1"/>
</dbReference>
<dbReference type="GO" id="GO:0006865">
    <property type="term" value="P:amino acid transport"/>
    <property type="evidence" value="ECO:0007669"/>
    <property type="project" value="InterPro"/>
</dbReference>
<proteinExistence type="predicted"/>
<dbReference type="GO" id="GO:0005886">
    <property type="term" value="C:plasma membrane"/>
    <property type="evidence" value="ECO:0007669"/>
    <property type="project" value="UniProtKB-SubCell"/>
</dbReference>
<dbReference type="GeneID" id="74685522"/>
<feature type="transmembrane region" description="Helical" evidence="6">
    <location>
        <begin position="12"/>
        <end position="33"/>
    </location>
</feature>
<feature type="transmembrane region" description="Helical" evidence="6">
    <location>
        <begin position="159"/>
        <end position="179"/>
    </location>
</feature>
<keyword evidence="4 6" id="KW-1133">Transmembrane helix</keyword>
<evidence type="ECO:0000256" key="6">
    <source>
        <dbReference type="SAM" id="Phobius"/>
    </source>
</evidence>
<dbReference type="RefSeq" id="WP_258914154.1">
    <property type="nucleotide sequence ID" value="NZ_CP103305.1"/>
</dbReference>
<feature type="transmembrane region" description="Helical" evidence="6">
    <location>
        <begin position="81"/>
        <end position="104"/>
    </location>
</feature>
<dbReference type="PANTHER" id="PTHR38825">
    <property type="entry name" value="LYSINE EXPORTER PROTEIN (LYSE/YGGA)"/>
    <property type="match status" value="1"/>
</dbReference>
<dbReference type="InterPro" id="IPR001123">
    <property type="entry name" value="LeuE-type"/>
</dbReference>
<accession>A0A977IED5</accession>
<evidence type="ECO:0000256" key="5">
    <source>
        <dbReference type="ARBA" id="ARBA00023136"/>
    </source>
</evidence>
<feature type="transmembrane region" description="Helical" evidence="6">
    <location>
        <begin position="191"/>
        <end position="208"/>
    </location>
</feature>
<dbReference type="EMBL" id="CP103305">
    <property type="protein sequence ID" value="UVS69494.1"/>
    <property type="molecule type" value="Genomic_DNA"/>
</dbReference>
<comment type="subcellular location">
    <subcellularLocation>
        <location evidence="1">Cell membrane</location>
        <topology evidence="1">Multi-pass membrane protein</topology>
    </subcellularLocation>
</comment>
<reference evidence="7" key="1">
    <citation type="submission" date="2022-08" db="EMBL/GenBank/DDBJ databases">
        <title>Dynamic responses of ammonia-oxidizing microbial communities induced by reactive oxygen species (ROS) in fluctuating redox aquifers.</title>
        <authorList>
            <person name="Wang P."/>
            <person name="Wang H."/>
        </authorList>
    </citation>
    <scope>NUCLEOTIDE SEQUENCE</scope>
    <source>
        <strain evidence="7">PLX03</strain>
    </source>
</reference>
<sequence>MRYACGMDALAFGAEVVAVSASGVLAPGPLFVANVMYGTRQGALSGIKVAHGHAVVESTVIAVIAAGLFSASAFIADYADIVTIFGGVSIIGFAIVQIISIVAARKKSDQKKKIETRKGPFATGVAFSALNPFFLVWWLTVGLKLISDSAAFGSVTGPALLFGMHVWMDYAWLAATAYLASKGSSVLKSKYYRVLMLGLTGLLLYYGAQFLTSGIMIK</sequence>
<feature type="transmembrane region" description="Helical" evidence="6">
    <location>
        <begin position="54"/>
        <end position="75"/>
    </location>
</feature>
<name>A0A977IED5_9ARCH</name>
<dbReference type="AlphaFoldDB" id="A0A977IED5"/>
<dbReference type="Pfam" id="PF01810">
    <property type="entry name" value="LysE"/>
    <property type="match status" value="1"/>
</dbReference>
<feature type="transmembrane region" description="Helical" evidence="6">
    <location>
        <begin position="125"/>
        <end position="147"/>
    </location>
</feature>
<evidence type="ECO:0000313" key="7">
    <source>
        <dbReference type="EMBL" id="UVS69494.1"/>
    </source>
</evidence>
<keyword evidence="5 6" id="KW-0472">Membrane</keyword>
<keyword evidence="2" id="KW-1003">Cell membrane</keyword>
<evidence type="ECO:0000256" key="2">
    <source>
        <dbReference type="ARBA" id="ARBA00022475"/>
    </source>
</evidence>
<protein>
    <submittedName>
        <fullName evidence="7">LysE family transporter</fullName>
    </submittedName>
</protein>
<evidence type="ECO:0000256" key="3">
    <source>
        <dbReference type="ARBA" id="ARBA00022692"/>
    </source>
</evidence>